<feature type="transmembrane region" description="Helical" evidence="7">
    <location>
        <begin position="121"/>
        <end position="142"/>
    </location>
</feature>
<keyword evidence="9" id="KW-1185">Reference proteome</keyword>
<dbReference type="OrthoDB" id="346004at2"/>
<dbReference type="STRING" id="536979.SAMN04488055_3641"/>
<evidence type="ECO:0000256" key="7">
    <source>
        <dbReference type="SAM" id="Phobius"/>
    </source>
</evidence>
<protein>
    <submittedName>
        <fullName evidence="8">Putative oxidoreductase</fullName>
    </submittedName>
</protein>
<reference evidence="8 9" key="1">
    <citation type="submission" date="2016-11" db="EMBL/GenBank/DDBJ databases">
        <authorList>
            <person name="Jaros S."/>
            <person name="Januszkiewicz K."/>
            <person name="Wedrychowicz H."/>
        </authorList>
    </citation>
    <scope>NUCLEOTIDE SEQUENCE [LARGE SCALE GENOMIC DNA]</scope>
    <source>
        <strain evidence="8 9">DSM 24787</strain>
    </source>
</reference>
<keyword evidence="4 7" id="KW-0812">Transmembrane</keyword>
<dbReference type="Proteomes" id="UP000185003">
    <property type="component" value="Unassembled WGS sequence"/>
</dbReference>
<evidence type="ECO:0000256" key="2">
    <source>
        <dbReference type="ARBA" id="ARBA00006679"/>
    </source>
</evidence>
<evidence type="ECO:0000256" key="4">
    <source>
        <dbReference type="ARBA" id="ARBA00022692"/>
    </source>
</evidence>
<organism evidence="8 9">
    <name type="scientific">Chitinophaga niabensis</name>
    <dbReference type="NCBI Taxonomy" id="536979"/>
    <lineage>
        <taxon>Bacteria</taxon>
        <taxon>Pseudomonadati</taxon>
        <taxon>Bacteroidota</taxon>
        <taxon>Chitinophagia</taxon>
        <taxon>Chitinophagales</taxon>
        <taxon>Chitinophagaceae</taxon>
        <taxon>Chitinophaga</taxon>
    </lineage>
</organism>
<dbReference type="RefSeq" id="WP_074240856.1">
    <property type="nucleotide sequence ID" value="NZ_FSRA01000002.1"/>
</dbReference>
<dbReference type="AlphaFoldDB" id="A0A1N6J5J2"/>
<evidence type="ECO:0000256" key="1">
    <source>
        <dbReference type="ARBA" id="ARBA00004651"/>
    </source>
</evidence>
<dbReference type="EMBL" id="FSRA01000002">
    <property type="protein sequence ID" value="SIO39429.1"/>
    <property type="molecule type" value="Genomic_DNA"/>
</dbReference>
<dbReference type="InterPro" id="IPR032808">
    <property type="entry name" value="DoxX"/>
</dbReference>
<evidence type="ECO:0000313" key="9">
    <source>
        <dbReference type="Proteomes" id="UP000185003"/>
    </source>
</evidence>
<proteinExistence type="inferred from homology"/>
<gene>
    <name evidence="8" type="ORF">SAMN04488055_3641</name>
</gene>
<keyword evidence="3" id="KW-1003">Cell membrane</keyword>
<dbReference type="GO" id="GO:0005886">
    <property type="term" value="C:plasma membrane"/>
    <property type="evidence" value="ECO:0007669"/>
    <property type="project" value="UniProtKB-SubCell"/>
</dbReference>
<dbReference type="PANTHER" id="PTHR33452:SF1">
    <property type="entry name" value="INNER MEMBRANE PROTEIN YPHA-RELATED"/>
    <property type="match status" value="1"/>
</dbReference>
<evidence type="ECO:0000256" key="5">
    <source>
        <dbReference type="ARBA" id="ARBA00022989"/>
    </source>
</evidence>
<comment type="subcellular location">
    <subcellularLocation>
        <location evidence="1">Cell membrane</location>
        <topology evidence="1">Multi-pass membrane protein</topology>
    </subcellularLocation>
</comment>
<feature type="transmembrane region" description="Helical" evidence="7">
    <location>
        <begin position="82"/>
        <end position="109"/>
    </location>
</feature>
<evidence type="ECO:0000256" key="6">
    <source>
        <dbReference type="ARBA" id="ARBA00023136"/>
    </source>
</evidence>
<accession>A0A1N6J5J2</accession>
<dbReference type="Pfam" id="PF07681">
    <property type="entry name" value="DoxX"/>
    <property type="match status" value="1"/>
</dbReference>
<name>A0A1N6J5J2_9BACT</name>
<comment type="similarity">
    <text evidence="2">Belongs to the DoxX family.</text>
</comment>
<feature type="transmembrane region" description="Helical" evidence="7">
    <location>
        <begin position="12"/>
        <end position="30"/>
    </location>
</feature>
<dbReference type="PANTHER" id="PTHR33452">
    <property type="entry name" value="OXIDOREDUCTASE CATD-RELATED"/>
    <property type="match status" value="1"/>
</dbReference>
<keyword evidence="6 7" id="KW-0472">Membrane</keyword>
<evidence type="ECO:0000313" key="8">
    <source>
        <dbReference type="EMBL" id="SIO39429.1"/>
    </source>
</evidence>
<feature type="transmembrane region" description="Helical" evidence="7">
    <location>
        <begin position="53"/>
        <end position="75"/>
    </location>
</feature>
<evidence type="ECO:0000256" key="3">
    <source>
        <dbReference type="ARBA" id="ARBA00022475"/>
    </source>
</evidence>
<keyword evidence="5 7" id="KW-1133">Transmembrane helix</keyword>
<dbReference type="InterPro" id="IPR051907">
    <property type="entry name" value="DoxX-like_oxidoreductase"/>
</dbReference>
<sequence length="148" mass="16204">MLQTIFSTDNCWTGFIIRLTLGIVLFPHGAQKMFGWFGGPGFSGEMHHLTQQAGLPAFVAVLVILIEFFAALMLITGTGTRIAAIAVIGLFIGIIWHVHASMGFFMNWFGTMPAGHEGYEYHLLIIGLAIALLFTGSGRFSVDRLIFP</sequence>